<dbReference type="OrthoDB" id="8690396at2"/>
<organism evidence="2 3">
    <name type="scientific">Burkholderia aenigmatica</name>
    <dbReference type="NCBI Taxonomy" id="2015348"/>
    <lineage>
        <taxon>Bacteria</taxon>
        <taxon>Pseudomonadati</taxon>
        <taxon>Pseudomonadota</taxon>
        <taxon>Betaproteobacteria</taxon>
        <taxon>Burkholderiales</taxon>
        <taxon>Burkholderiaceae</taxon>
        <taxon>Burkholderia</taxon>
        <taxon>Burkholderia cepacia complex</taxon>
    </lineage>
</organism>
<dbReference type="RefSeq" id="WP_059888882.1">
    <property type="nucleotide sequence ID" value="NZ_CP091649.1"/>
</dbReference>
<dbReference type="EMBL" id="NKFA01000029">
    <property type="protein sequence ID" value="OXI35394.1"/>
    <property type="molecule type" value="Genomic_DNA"/>
</dbReference>
<evidence type="ECO:0000313" key="2">
    <source>
        <dbReference type="EMBL" id="OXI35394.1"/>
    </source>
</evidence>
<dbReference type="Proteomes" id="UP000214600">
    <property type="component" value="Unassembled WGS sequence"/>
</dbReference>
<dbReference type="InterPro" id="IPR046188">
    <property type="entry name" value="DUF6216"/>
</dbReference>
<accession>A0A228HZ01</accession>
<gene>
    <name evidence="2" type="ORF">CFB84_37615</name>
</gene>
<reference evidence="3" key="1">
    <citation type="submission" date="2017-06" db="EMBL/GenBank/DDBJ databases">
        <authorList>
            <person name="LiPuma J."/>
            <person name="Spilker T."/>
        </authorList>
    </citation>
    <scope>NUCLEOTIDE SEQUENCE [LARGE SCALE GENOMIC DNA]</scope>
    <source>
        <strain evidence="3">AU17325</strain>
    </source>
</reference>
<keyword evidence="1" id="KW-0472">Membrane</keyword>
<reference evidence="2 3" key="2">
    <citation type="submission" date="2017-08" db="EMBL/GenBank/DDBJ databases">
        <title>WGS of novel Burkholderia cepaca complex species.</title>
        <authorList>
            <person name="Lipuma J."/>
            <person name="Spilker T."/>
        </authorList>
    </citation>
    <scope>NUCLEOTIDE SEQUENCE [LARGE SCALE GENOMIC DNA]</scope>
    <source>
        <strain evidence="2 3">AU17325</strain>
    </source>
</reference>
<dbReference type="Pfam" id="PF19723">
    <property type="entry name" value="DUF6216"/>
    <property type="match status" value="1"/>
</dbReference>
<name>A0A228HZ01_9BURK</name>
<feature type="transmembrane region" description="Helical" evidence="1">
    <location>
        <begin position="125"/>
        <end position="146"/>
    </location>
</feature>
<evidence type="ECO:0000313" key="3">
    <source>
        <dbReference type="Proteomes" id="UP000214600"/>
    </source>
</evidence>
<keyword evidence="1" id="KW-0812">Transmembrane</keyword>
<evidence type="ECO:0000256" key="1">
    <source>
        <dbReference type="SAM" id="Phobius"/>
    </source>
</evidence>
<keyword evidence="1" id="KW-1133">Transmembrane helix</keyword>
<proteinExistence type="predicted"/>
<feature type="transmembrane region" description="Helical" evidence="1">
    <location>
        <begin position="228"/>
        <end position="252"/>
    </location>
</feature>
<protein>
    <submittedName>
        <fullName evidence="2">Uncharacterized protein</fullName>
    </submittedName>
</protein>
<feature type="transmembrane region" description="Helical" evidence="1">
    <location>
        <begin position="12"/>
        <end position="31"/>
    </location>
</feature>
<dbReference type="AlphaFoldDB" id="A0A228HZ01"/>
<sequence>MNAIFGAAIAPLLTYLLSILGLAGFVVYAVLRLNSTQIIREKVWSTFVGDRGFNDEKLKAFGQDQSDLTRFRLVYGVTARSISDLHRLLSWMDRHHLTPIDVKRTRTCIDPSKNNPLNVPPTRHFVARAIVCALLIAVFVVILNTAGTSKTTLISMRASKTWLWSDGASVEGIWGETWRLDAQSCTKPPLPNSRVTGLTRDETMAICKGIADGGLRDTVTDGLKDQRIVIGVLLLFTLLVTATVGFSLATAGQARVLARRLKAKDDARCQDVPPSVTANPIEQ</sequence>
<comment type="caution">
    <text evidence="2">The sequence shown here is derived from an EMBL/GenBank/DDBJ whole genome shotgun (WGS) entry which is preliminary data.</text>
</comment>